<proteinExistence type="predicted"/>
<dbReference type="Proteomes" id="UP000087171">
    <property type="component" value="Unplaced"/>
</dbReference>
<reference evidence="3" key="1">
    <citation type="submission" date="2025-08" db="UniProtKB">
        <authorList>
            <consortium name="RefSeq"/>
        </authorList>
    </citation>
    <scope>IDENTIFICATION</scope>
    <source>
        <tissue evidence="3">Etiolated seedlings</tissue>
    </source>
</reference>
<evidence type="ECO:0000259" key="1">
    <source>
        <dbReference type="Pfam" id="PF13456"/>
    </source>
</evidence>
<dbReference type="InterPro" id="IPR052929">
    <property type="entry name" value="RNase_H-like_EbsB-rel"/>
</dbReference>
<dbReference type="PANTHER" id="PTHR47074:SF11">
    <property type="entry name" value="REVERSE TRANSCRIPTASE-LIKE PROTEIN"/>
    <property type="match status" value="1"/>
</dbReference>
<dbReference type="RefSeq" id="XP_012575196.1">
    <property type="nucleotide sequence ID" value="XM_012719742.1"/>
</dbReference>
<dbReference type="PANTHER" id="PTHR47074">
    <property type="entry name" value="BNAC02G40300D PROTEIN"/>
    <property type="match status" value="1"/>
</dbReference>
<dbReference type="Pfam" id="PF13456">
    <property type="entry name" value="RVT_3"/>
    <property type="match status" value="1"/>
</dbReference>
<keyword evidence="2" id="KW-1185">Reference proteome</keyword>
<dbReference type="GO" id="GO:0004523">
    <property type="term" value="F:RNA-DNA hybrid ribonuclease activity"/>
    <property type="evidence" value="ECO:0007669"/>
    <property type="project" value="InterPro"/>
</dbReference>
<protein>
    <submittedName>
        <fullName evidence="3">Uncharacterized protein LOC105852906</fullName>
    </submittedName>
</protein>
<gene>
    <name evidence="3" type="primary">LOC105852906</name>
</gene>
<dbReference type="InterPro" id="IPR002156">
    <property type="entry name" value="RNaseH_domain"/>
</dbReference>
<evidence type="ECO:0000313" key="3">
    <source>
        <dbReference type="RefSeq" id="XP_012575196.1"/>
    </source>
</evidence>
<accession>A0A1S3EJS1</accession>
<organism evidence="2 3">
    <name type="scientific">Cicer arietinum</name>
    <name type="common">Chickpea</name>
    <name type="synonym">Garbanzo</name>
    <dbReference type="NCBI Taxonomy" id="3827"/>
    <lineage>
        <taxon>Eukaryota</taxon>
        <taxon>Viridiplantae</taxon>
        <taxon>Streptophyta</taxon>
        <taxon>Embryophyta</taxon>
        <taxon>Tracheophyta</taxon>
        <taxon>Spermatophyta</taxon>
        <taxon>Magnoliopsida</taxon>
        <taxon>eudicotyledons</taxon>
        <taxon>Gunneridae</taxon>
        <taxon>Pentapetalae</taxon>
        <taxon>rosids</taxon>
        <taxon>fabids</taxon>
        <taxon>Fabales</taxon>
        <taxon>Fabaceae</taxon>
        <taxon>Papilionoideae</taxon>
        <taxon>50 kb inversion clade</taxon>
        <taxon>NPAAA clade</taxon>
        <taxon>Hologalegina</taxon>
        <taxon>IRL clade</taxon>
        <taxon>Cicereae</taxon>
        <taxon>Cicer</taxon>
    </lineage>
</organism>
<evidence type="ECO:0000313" key="2">
    <source>
        <dbReference type="Proteomes" id="UP000087171"/>
    </source>
</evidence>
<dbReference type="AlphaFoldDB" id="A0A1S3EJS1"/>
<name>A0A1S3EJS1_CICAR</name>
<sequence length="162" mass="18064">MRLSKPPEGFLKCNADCTLFQHNSCFGADIWFRDSIGRIVLSQTTLFPFIGTVVESETTVSLVSIQLANDHGFNNVQFMCNNLTVATATNKAIIYNNELSHLISLCRGLFSVHASYNLAFGKRKANMTSHTLARISLFHASRCSIFLQLPECIATLIIEEMQ</sequence>
<feature type="domain" description="RNase H type-1" evidence="1">
    <location>
        <begin position="28"/>
        <end position="134"/>
    </location>
</feature>
<dbReference type="GO" id="GO:0003676">
    <property type="term" value="F:nucleic acid binding"/>
    <property type="evidence" value="ECO:0007669"/>
    <property type="project" value="InterPro"/>
</dbReference>